<dbReference type="SMART" id="SM00448">
    <property type="entry name" value="REC"/>
    <property type="match status" value="1"/>
</dbReference>
<dbReference type="InterPro" id="IPR001789">
    <property type="entry name" value="Sig_transdc_resp-reg_receiver"/>
</dbReference>
<dbReference type="GO" id="GO:0000160">
    <property type="term" value="P:phosphorelay signal transduction system"/>
    <property type="evidence" value="ECO:0007669"/>
    <property type="project" value="InterPro"/>
</dbReference>
<dbReference type="CDD" id="cd00156">
    <property type="entry name" value="REC"/>
    <property type="match status" value="1"/>
</dbReference>
<accession>A0A3D8Y3F1</accession>
<dbReference type="PANTHER" id="PTHR44591:SF3">
    <property type="entry name" value="RESPONSE REGULATORY DOMAIN-CONTAINING PROTEIN"/>
    <property type="match status" value="1"/>
</dbReference>
<dbReference type="RefSeq" id="WP_115834022.1">
    <property type="nucleotide sequence ID" value="NZ_QNUL01000038.1"/>
</dbReference>
<organism evidence="4 5">
    <name type="scientific">Dyadobacter luteus</name>
    <dbReference type="NCBI Taxonomy" id="2259619"/>
    <lineage>
        <taxon>Bacteria</taxon>
        <taxon>Pseudomonadati</taxon>
        <taxon>Bacteroidota</taxon>
        <taxon>Cytophagia</taxon>
        <taxon>Cytophagales</taxon>
        <taxon>Spirosomataceae</taxon>
        <taxon>Dyadobacter</taxon>
    </lineage>
</organism>
<gene>
    <name evidence="4" type="ORF">DSL64_26705</name>
</gene>
<dbReference type="SUPFAM" id="SSF52172">
    <property type="entry name" value="CheY-like"/>
    <property type="match status" value="1"/>
</dbReference>
<dbReference type="InterPro" id="IPR011006">
    <property type="entry name" value="CheY-like_superfamily"/>
</dbReference>
<proteinExistence type="predicted"/>
<dbReference type="Gene3D" id="3.40.50.2300">
    <property type="match status" value="1"/>
</dbReference>
<comment type="caution">
    <text evidence="4">The sequence shown here is derived from an EMBL/GenBank/DDBJ whole genome shotgun (WGS) entry which is preliminary data.</text>
</comment>
<name>A0A3D8Y3F1_9BACT</name>
<keyword evidence="5" id="KW-1185">Reference proteome</keyword>
<keyword evidence="1 2" id="KW-0597">Phosphoprotein</keyword>
<dbReference type="AlphaFoldDB" id="A0A3D8Y3F1"/>
<evidence type="ECO:0000259" key="3">
    <source>
        <dbReference type="PROSITE" id="PS50110"/>
    </source>
</evidence>
<evidence type="ECO:0000256" key="1">
    <source>
        <dbReference type="ARBA" id="ARBA00022553"/>
    </source>
</evidence>
<dbReference type="Proteomes" id="UP000256373">
    <property type="component" value="Unassembled WGS sequence"/>
</dbReference>
<dbReference type="OrthoDB" id="9797341at2"/>
<dbReference type="PROSITE" id="PS50110">
    <property type="entry name" value="RESPONSE_REGULATORY"/>
    <property type="match status" value="1"/>
</dbReference>
<evidence type="ECO:0000313" key="4">
    <source>
        <dbReference type="EMBL" id="REA56511.1"/>
    </source>
</evidence>
<feature type="modified residue" description="4-aspartylphosphate" evidence="2">
    <location>
        <position position="59"/>
    </location>
</feature>
<dbReference type="EMBL" id="QNUL01000038">
    <property type="protein sequence ID" value="REA56511.1"/>
    <property type="molecule type" value="Genomic_DNA"/>
</dbReference>
<protein>
    <submittedName>
        <fullName evidence="4">Response regulator</fullName>
    </submittedName>
</protein>
<reference evidence="4 5" key="1">
    <citation type="submission" date="2018-07" db="EMBL/GenBank/DDBJ databases">
        <title>Dyadobacter roseus sp. nov., isolated from rose rhizosphere soil.</title>
        <authorList>
            <person name="Chen L."/>
        </authorList>
    </citation>
    <scope>NUCLEOTIDE SEQUENCE [LARGE SCALE GENOMIC DNA]</scope>
    <source>
        <strain evidence="4 5">RS19</strain>
    </source>
</reference>
<dbReference type="PANTHER" id="PTHR44591">
    <property type="entry name" value="STRESS RESPONSE REGULATOR PROTEIN 1"/>
    <property type="match status" value="1"/>
</dbReference>
<dbReference type="Pfam" id="PF00072">
    <property type="entry name" value="Response_reg"/>
    <property type="match status" value="1"/>
</dbReference>
<evidence type="ECO:0000313" key="5">
    <source>
        <dbReference type="Proteomes" id="UP000256373"/>
    </source>
</evidence>
<evidence type="ECO:0000256" key="2">
    <source>
        <dbReference type="PROSITE-ProRule" id="PRU00169"/>
    </source>
</evidence>
<dbReference type="InterPro" id="IPR050595">
    <property type="entry name" value="Bact_response_regulator"/>
</dbReference>
<feature type="domain" description="Response regulatory" evidence="3">
    <location>
        <begin position="7"/>
        <end position="124"/>
    </location>
</feature>
<sequence>MLKRAATVAIIDDSAIIRYSVNYVLKSKGFPVLFEADNGAVCLEIMTSLAVFPDILILDIEMPVMDGYTTASIVKKNWPTIQIIAFSGREDQASISRSIKAGADYFFSKNDDLNNLLDLLHKISGNHL</sequence>